<accession>Q3SJ88</accession>
<gene>
    <name evidence="1" type="ordered locus">Tbd_1326</name>
</gene>
<keyword evidence="2" id="KW-1185">Reference proteome</keyword>
<dbReference type="KEGG" id="tbd:Tbd_1326"/>
<evidence type="ECO:0008006" key="3">
    <source>
        <dbReference type="Google" id="ProtNLM"/>
    </source>
</evidence>
<sequence length="134" mass="14331">MEKTFPLLLNNAIERNAIMKGVFLLGLSSMVVLGMGLAHAAPAGSAEPLRVAAADAKQAAVSGTGVVEQVKAEQSKIKINHEPIPALDWPSMSMYFRVKDKAVLEGIATGDKVQFDLEKGKTGLEITRIEKVSQ</sequence>
<dbReference type="InterPro" id="IPR042230">
    <property type="entry name" value="CusF_sf"/>
</dbReference>
<evidence type="ECO:0000313" key="1">
    <source>
        <dbReference type="EMBL" id="AAZ97279.1"/>
    </source>
</evidence>
<reference evidence="1 2" key="1">
    <citation type="journal article" date="2006" name="J. Bacteriol.">
        <title>The genome sequence of the obligately chemolithoautotrophic, facultatively anaerobic bacterium Thiobacillus denitrificans.</title>
        <authorList>
            <person name="Beller H.R."/>
            <person name="Chain P.S."/>
            <person name="Letain T.E."/>
            <person name="Chakicherla A."/>
            <person name="Larimer F.W."/>
            <person name="Richardson P.M."/>
            <person name="Coleman M.A."/>
            <person name="Wood A.P."/>
            <person name="Kelly D.P."/>
        </authorList>
    </citation>
    <scope>NUCLEOTIDE SEQUENCE [LARGE SCALE GENOMIC DNA]</scope>
    <source>
        <strain evidence="1 2">ATCC 25259</strain>
    </source>
</reference>
<dbReference type="EMBL" id="CP000116">
    <property type="protein sequence ID" value="AAZ97279.1"/>
    <property type="molecule type" value="Genomic_DNA"/>
</dbReference>
<proteinExistence type="predicted"/>
<protein>
    <recommendedName>
        <fullName evidence="3">Copper-binding protein</fullName>
    </recommendedName>
</protein>
<dbReference type="AlphaFoldDB" id="Q3SJ88"/>
<dbReference type="eggNOG" id="COG5569">
    <property type="taxonomic scope" value="Bacteria"/>
</dbReference>
<dbReference type="Proteomes" id="UP000008291">
    <property type="component" value="Chromosome"/>
</dbReference>
<organism evidence="1 2">
    <name type="scientific">Thiobacillus denitrificans (strain ATCC 25259 / T1)</name>
    <dbReference type="NCBI Taxonomy" id="292415"/>
    <lineage>
        <taxon>Bacteria</taxon>
        <taxon>Pseudomonadati</taxon>
        <taxon>Pseudomonadota</taxon>
        <taxon>Betaproteobacteria</taxon>
        <taxon>Nitrosomonadales</taxon>
        <taxon>Thiobacillaceae</taxon>
        <taxon>Thiobacillus</taxon>
    </lineage>
</organism>
<evidence type="ECO:0000313" key="2">
    <source>
        <dbReference type="Proteomes" id="UP000008291"/>
    </source>
</evidence>
<dbReference type="HOGENOM" id="CLU_140852_2_0_4"/>
<name>Q3SJ88_THIDA</name>
<dbReference type="Gene3D" id="2.40.50.320">
    <property type="entry name" value="Copper binding periplasmic protein CusF"/>
    <property type="match status" value="1"/>
</dbReference>
<dbReference type="Pfam" id="PF11604">
    <property type="entry name" value="CusF_Ec"/>
    <property type="match status" value="1"/>
</dbReference>
<dbReference type="STRING" id="292415.Tbd_1326"/>
<dbReference type="InterPro" id="IPR021647">
    <property type="entry name" value="CusF_Ec"/>
</dbReference>